<keyword evidence="5" id="KW-1185">Reference proteome</keyword>
<sequence length="108" mass="12133">MEEAFYSKVNAYIKALNQQIHEEAQEAYLNNAHTQLTRYMSRSAKRKRIYAVGDIVGLNVAGVDRTNTSSTILPCKIVHSNNQNGETLYTVTTKNGIIKDKLSIFNVP</sequence>
<reference evidence="2" key="1">
    <citation type="submission" date="2021-02" db="EMBL/GenBank/DDBJ databases">
        <authorList>
            <person name="Nowell W R."/>
        </authorList>
    </citation>
    <scope>NUCLEOTIDE SEQUENCE</scope>
</reference>
<name>A0A820R4E9_9BILA</name>
<evidence type="ECO:0000313" key="3">
    <source>
        <dbReference type="EMBL" id="CAF5066817.1"/>
    </source>
</evidence>
<evidence type="ECO:0000313" key="1">
    <source>
        <dbReference type="EMBL" id="CAF4232401.1"/>
    </source>
</evidence>
<proteinExistence type="predicted"/>
<evidence type="ECO:0000313" key="5">
    <source>
        <dbReference type="Proteomes" id="UP000663866"/>
    </source>
</evidence>
<comment type="caution">
    <text evidence="2">The sequence shown here is derived from an EMBL/GenBank/DDBJ whole genome shotgun (WGS) entry which is preliminary data.</text>
</comment>
<dbReference type="AlphaFoldDB" id="A0A820R4E9"/>
<accession>A0A820R4E9</accession>
<dbReference type="Proteomes" id="UP000681720">
    <property type="component" value="Unassembled WGS sequence"/>
</dbReference>
<dbReference type="Proteomes" id="UP000663866">
    <property type="component" value="Unassembled WGS sequence"/>
</dbReference>
<gene>
    <name evidence="3" type="ORF">BYL167_LOCUS60039</name>
    <name evidence="1" type="ORF">GIL414_LOCUS22901</name>
    <name evidence="2" type="ORF">OVN521_LOCUS36595</name>
    <name evidence="4" type="ORF">SMN809_LOCUS83338</name>
</gene>
<dbReference type="EMBL" id="CAJOBI010355110">
    <property type="protein sequence ID" value="CAF5223464.1"/>
    <property type="molecule type" value="Genomic_DNA"/>
</dbReference>
<protein>
    <submittedName>
        <fullName evidence="2">Uncharacterized protein</fullName>
    </submittedName>
</protein>
<evidence type="ECO:0000313" key="2">
    <source>
        <dbReference type="EMBL" id="CAF4429407.1"/>
    </source>
</evidence>
<organism evidence="2 5">
    <name type="scientific">Rotaria magnacalcarata</name>
    <dbReference type="NCBI Taxonomy" id="392030"/>
    <lineage>
        <taxon>Eukaryota</taxon>
        <taxon>Metazoa</taxon>
        <taxon>Spiralia</taxon>
        <taxon>Gnathifera</taxon>
        <taxon>Rotifera</taxon>
        <taxon>Eurotatoria</taxon>
        <taxon>Bdelloidea</taxon>
        <taxon>Philodinida</taxon>
        <taxon>Philodinidae</taxon>
        <taxon>Rotaria</taxon>
    </lineage>
</organism>
<dbReference type="EMBL" id="CAJOBG010043627">
    <property type="protein sequence ID" value="CAF4429407.1"/>
    <property type="molecule type" value="Genomic_DNA"/>
</dbReference>
<dbReference type="EMBL" id="CAJOBJ010023945">
    <property type="protein sequence ID" value="CAF4232401.1"/>
    <property type="molecule type" value="Genomic_DNA"/>
</dbReference>
<dbReference type="Proteomes" id="UP000681967">
    <property type="component" value="Unassembled WGS sequence"/>
</dbReference>
<dbReference type="Proteomes" id="UP000676336">
    <property type="component" value="Unassembled WGS sequence"/>
</dbReference>
<dbReference type="EMBL" id="CAJOBH010229739">
    <property type="protein sequence ID" value="CAF5066817.1"/>
    <property type="molecule type" value="Genomic_DNA"/>
</dbReference>
<evidence type="ECO:0000313" key="4">
    <source>
        <dbReference type="EMBL" id="CAF5223464.1"/>
    </source>
</evidence>